<dbReference type="InterPro" id="IPR017938">
    <property type="entry name" value="Riboflavin_synthase-like_b-brl"/>
</dbReference>
<dbReference type="Pfam" id="PF00677">
    <property type="entry name" value="Lum_binding"/>
    <property type="match status" value="2"/>
</dbReference>
<organism evidence="12 14">
    <name type="scientific">Micrococcus lylae</name>
    <dbReference type="NCBI Taxonomy" id="1273"/>
    <lineage>
        <taxon>Bacteria</taxon>
        <taxon>Bacillati</taxon>
        <taxon>Actinomycetota</taxon>
        <taxon>Actinomycetes</taxon>
        <taxon>Micrococcales</taxon>
        <taxon>Micrococcaceae</taxon>
        <taxon>Micrococcus</taxon>
    </lineage>
</organism>
<feature type="repeat" description="Lumazine-binding" evidence="9">
    <location>
        <begin position="1"/>
        <end position="101"/>
    </location>
</feature>
<evidence type="ECO:0000313" key="12">
    <source>
        <dbReference type="EMBL" id="SJN17966.1"/>
    </source>
</evidence>
<evidence type="ECO:0000256" key="5">
    <source>
        <dbReference type="ARBA" id="ARBA00013950"/>
    </source>
</evidence>
<comment type="catalytic activity">
    <reaction evidence="1">
        <text>2 6,7-dimethyl-8-(1-D-ribityl)lumazine + H(+) = 5-amino-6-(D-ribitylamino)uracil + riboflavin</text>
        <dbReference type="Rhea" id="RHEA:20772"/>
        <dbReference type="ChEBI" id="CHEBI:15378"/>
        <dbReference type="ChEBI" id="CHEBI:15934"/>
        <dbReference type="ChEBI" id="CHEBI:57986"/>
        <dbReference type="ChEBI" id="CHEBI:58201"/>
        <dbReference type="EC" id="2.5.1.9"/>
    </reaction>
</comment>
<reference evidence="13 15" key="2">
    <citation type="submission" date="2019-03" db="EMBL/GenBank/DDBJ databases">
        <title>Reclassification of Micrococcus aloeverae and Micrococcus yunnanensis as later heterotypic synonyms of Micrococcus luteus.</title>
        <authorList>
            <person name="Huang C.-H."/>
        </authorList>
    </citation>
    <scope>NUCLEOTIDE SEQUENCE [LARGE SCALE GENOMIC DNA]</scope>
    <source>
        <strain evidence="13 15">BCRC 12151</strain>
    </source>
</reference>
<dbReference type="RefSeq" id="WP_067188890.1">
    <property type="nucleotide sequence ID" value="NZ_CP126965.1"/>
</dbReference>
<dbReference type="Proteomes" id="UP000297477">
    <property type="component" value="Unassembled WGS sequence"/>
</dbReference>
<evidence type="ECO:0000256" key="10">
    <source>
        <dbReference type="SAM" id="MobiDB-lite"/>
    </source>
</evidence>
<dbReference type="EMBL" id="SPKT01000003">
    <property type="protein sequence ID" value="TFI00870.1"/>
    <property type="molecule type" value="Genomic_DNA"/>
</dbReference>
<evidence type="ECO:0000256" key="3">
    <source>
        <dbReference type="ARBA" id="ARBA00004887"/>
    </source>
</evidence>
<feature type="region of interest" description="Disordered" evidence="10">
    <location>
        <begin position="203"/>
        <end position="239"/>
    </location>
</feature>
<evidence type="ECO:0000256" key="4">
    <source>
        <dbReference type="ARBA" id="ARBA00012827"/>
    </source>
</evidence>
<evidence type="ECO:0000256" key="1">
    <source>
        <dbReference type="ARBA" id="ARBA00000968"/>
    </source>
</evidence>
<evidence type="ECO:0000313" key="15">
    <source>
        <dbReference type="Proteomes" id="UP000297477"/>
    </source>
</evidence>
<keyword evidence="6" id="KW-0686">Riboflavin biosynthesis</keyword>
<keyword evidence="15" id="KW-1185">Reference proteome</keyword>
<feature type="domain" description="Lumazine-binding" evidence="11">
    <location>
        <begin position="1"/>
        <end position="101"/>
    </location>
</feature>
<keyword evidence="7 12" id="KW-0808">Transferase</keyword>
<gene>
    <name evidence="13" type="ORF">E4A49_02500</name>
    <name evidence="12" type="ORF">FM125_01710</name>
</gene>
<dbReference type="Proteomes" id="UP000196230">
    <property type="component" value="Unassembled WGS sequence"/>
</dbReference>
<comment type="pathway">
    <text evidence="3">Cofactor biosynthesis; riboflavin biosynthesis; riboflavin from 2-hydroxy-3-oxobutyl phosphate and 5-amino-6-(D-ribitylamino)uracil: step 2/2.</text>
</comment>
<dbReference type="PANTHER" id="PTHR21098:SF12">
    <property type="entry name" value="RIBOFLAVIN SYNTHASE"/>
    <property type="match status" value="1"/>
</dbReference>
<dbReference type="PIRSF" id="PIRSF000498">
    <property type="entry name" value="Riboflavin_syn_A"/>
    <property type="match status" value="1"/>
</dbReference>
<evidence type="ECO:0000256" key="8">
    <source>
        <dbReference type="ARBA" id="ARBA00022737"/>
    </source>
</evidence>
<dbReference type="AlphaFoldDB" id="A0A1R4IDZ4"/>
<evidence type="ECO:0000256" key="6">
    <source>
        <dbReference type="ARBA" id="ARBA00022619"/>
    </source>
</evidence>
<comment type="function">
    <text evidence="2">Catalyzes the dismutation of two molecules of 6,7-dimethyl-8-ribityllumazine, resulting in the formation of riboflavin and 5-amino-6-(D-ribitylamino)uracil.</text>
</comment>
<dbReference type="CDD" id="cd00402">
    <property type="entry name" value="Riboflavin_synthase_like"/>
    <property type="match status" value="1"/>
</dbReference>
<evidence type="ECO:0000259" key="11">
    <source>
        <dbReference type="PROSITE" id="PS51177"/>
    </source>
</evidence>
<dbReference type="GO" id="GO:0004746">
    <property type="term" value="F:riboflavin synthase activity"/>
    <property type="evidence" value="ECO:0007669"/>
    <property type="project" value="UniProtKB-EC"/>
</dbReference>
<dbReference type="InterPro" id="IPR001783">
    <property type="entry name" value="Lumazine-bd"/>
</dbReference>
<evidence type="ECO:0000256" key="7">
    <source>
        <dbReference type="ARBA" id="ARBA00022679"/>
    </source>
</evidence>
<protein>
    <recommendedName>
        <fullName evidence="5">Riboflavin synthase</fullName>
        <ecNumber evidence="4">2.5.1.9</ecNumber>
    </recommendedName>
</protein>
<accession>A0A1R4IDZ4</accession>
<dbReference type="PANTHER" id="PTHR21098">
    <property type="entry name" value="RIBOFLAVIN SYNTHASE ALPHA CHAIN"/>
    <property type="match status" value="1"/>
</dbReference>
<evidence type="ECO:0000256" key="9">
    <source>
        <dbReference type="PROSITE-ProRule" id="PRU00524"/>
    </source>
</evidence>
<dbReference type="InterPro" id="IPR023366">
    <property type="entry name" value="ATP_synth_asu-like_sf"/>
</dbReference>
<dbReference type="NCBIfam" id="NF006767">
    <property type="entry name" value="PRK09289.1"/>
    <property type="match status" value="1"/>
</dbReference>
<dbReference type="SUPFAM" id="SSF63380">
    <property type="entry name" value="Riboflavin synthase domain-like"/>
    <property type="match status" value="2"/>
</dbReference>
<name>A0A1R4IDZ4_9MICC</name>
<dbReference type="OrthoDB" id="9788537at2"/>
<dbReference type="GO" id="GO:0009231">
    <property type="term" value="P:riboflavin biosynthetic process"/>
    <property type="evidence" value="ECO:0007669"/>
    <property type="project" value="UniProtKB-KW"/>
</dbReference>
<keyword evidence="8" id="KW-0677">Repeat</keyword>
<dbReference type="EC" id="2.5.1.9" evidence="4"/>
<evidence type="ECO:0000313" key="14">
    <source>
        <dbReference type="Proteomes" id="UP000196230"/>
    </source>
</evidence>
<evidence type="ECO:0000313" key="13">
    <source>
        <dbReference type="EMBL" id="TFI00870.1"/>
    </source>
</evidence>
<proteinExistence type="predicted"/>
<dbReference type="PROSITE" id="PS51177">
    <property type="entry name" value="LUMAZINE_BIND"/>
    <property type="match status" value="2"/>
</dbReference>
<sequence>MFTGIITHIGTVRELVHRPEADVATIVVDAPGVLDGLPEGGSLAVDGVCLTALHDADAEPGVFRADLMGQTLRMTALGDLAPGSRVNLERCLLPHQHLDGHLVQGHVDGVGTVLEVADEGAWHRVRVGVPARLARYLPAQGAVALQGASLTITAVSSPDAAEHWFEVGLIPATLAATTFDGLEAGRRLNVETDVMARYAERLAQIPAPRDATAPADQEEPPDQAQPAEQAKPAHEEERA</sequence>
<feature type="repeat" description="Lumazine-binding" evidence="9">
    <location>
        <begin position="102"/>
        <end position="203"/>
    </location>
</feature>
<dbReference type="Gene3D" id="2.40.30.20">
    <property type="match status" value="2"/>
</dbReference>
<dbReference type="InterPro" id="IPR026017">
    <property type="entry name" value="Lumazine-bd_dom"/>
</dbReference>
<feature type="domain" description="Lumazine-binding" evidence="11">
    <location>
        <begin position="102"/>
        <end position="203"/>
    </location>
</feature>
<reference evidence="12 14" key="1">
    <citation type="submission" date="2017-02" db="EMBL/GenBank/DDBJ databases">
        <authorList>
            <person name="Peterson S.W."/>
        </authorList>
    </citation>
    <scope>NUCLEOTIDE SEQUENCE [LARGE SCALE GENOMIC DNA]</scope>
    <source>
        <strain evidence="12 14">2B3F</strain>
    </source>
</reference>
<dbReference type="EMBL" id="FUKP01000012">
    <property type="protein sequence ID" value="SJN17966.1"/>
    <property type="molecule type" value="Genomic_DNA"/>
</dbReference>
<evidence type="ECO:0000256" key="2">
    <source>
        <dbReference type="ARBA" id="ARBA00002803"/>
    </source>
</evidence>